<dbReference type="Gene3D" id="6.10.140.2220">
    <property type="match status" value="1"/>
</dbReference>
<accession>A0AAE8N188</accession>
<protein>
    <recommendedName>
        <fullName evidence="5">MYND-type domain-containing protein</fullName>
    </recommendedName>
</protein>
<evidence type="ECO:0000256" key="3">
    <source>
        <dbReference type="ARBA" id="ARBA00022833"/>
    </source>
</evidence>
<dbReference type="SUPFAM" id="SSF144232">
    <property type="entry name" value="HIT/MYND zinc finger-like"/>
    <property type="match status" value="1"/>
</dbReference>
<dbReference type="Pfam" id="PF01753">
    <property type="entry name" value="zf-MYND"/>
    <property type="match status" value="1"/>
</dbReference>
<keyword evidence="1" id="KW-0479">Metal-binding</keyword>
<evidence type="ECO:0000313" key="6">
    <source>
        <dbReference type="EMBL" id="SPO04162.1"/>
    </source>
</evidence>
<evidence type="ECO:0000256" key="2">
    <source>
        <dbReference type="ARBA" id="ARBA00022771"/>
    </source>
</evidence>
<name>A0AAE8N188_9PEZI</name>
<comment type="caution">
    <text evidence="6">The sequence shown here is derived from an EMBL/GenBank/DDBJ whole genome shotgun (WGS) entry which is preliminary data.</text>
</comment>
<dbReference type="InterPro" id="IPR002893">
    <property type="entry name" value="Znf_MYND"/>
</dbReference>
<keyword evidence="3" id="KW-0862">Zinc</keyword>
<organism evidence="6 7">
    <name type="scientific">Cephalotrichum gorgonifer</name>
    <dbReference type="NCBI Taxonomy" id="2041049"/>
    <lineage>
        <taxon>Eukaryota</taxon>
        <taxon>Fungi</taxon>
        <taxon>Dikarya</taxon>
        <taxon>Ascomycota</taxon>
        <taxon>Pezizomycotina</taxon>
        <taxon>Sordariomycetes</taxon>
        <taxon>Hypocreomycetidae</taxon>
        <taxon>Microascales</taxon>
        <taxon>Microascaceae</taxon>
        <taxon>Cephalotrichum</taxon>
    </lineage>
</organism>
<feature type="domain" description="MYND-type" evidence="5">
    <location>
        <begin position="13"/>
        <end position="50"/>
    </location>
</feature>
<dbReference type="Proteomes" id="UP001187682">
    <property type="component" value="Unassembled WGS sequence"/>
</dbReference>
<proteinExistence type="predicted"/>
<evidence type="ECO:0000256" key="1">
    <source>
        <dbReference type="ARBA" id="ARBA00022723"/>
    </source>
</evidence>
<keyword evidence="7" id="KW-1185">Reference proteome</keyword>
<reference evidence="6" key="1">
    <citation type="submission" date="2018-03" db="EMBL/GenBank/DDBJ databases">
        <authorList>
            <person name="Guldener U."/>
        </authorList>
    </citation>
    <scope>NUCLEOTIDE SEQUENCE</scope>
</reference>
<keyword evidence="2 4" id="KW-0863">Zinc-finger</keyword>
<dbReference type="PROSITE" id="PS50865">
    <property type="entry name" value="ZF_MYND_2"/>
    <property type="match status" value="1"/>
</dbReference>
<evidence type="ECO:0000313" key="7">
    <source>
        <dbReference type="Proteomes" id="UP001187682"/>
    </source>
</evidence>
<sequence>MSSLAPHLKPPGCEICNRKDALYHCPRCLAVYYCGQEHEEADQNKHTNGCAEVSRTRRNLATEYEEIRALPRDFALPDEDDEPDAYGRLLEASFRTGVGVTWAYRQIRWYLDARLNMVDTLLLNFGYADGRLEVVESALGHLLAVLRMRRRGLVDTAELTLSLYVSLDRNQEAYDFLKYYARWEDVATPSRNRRLIAYADHCRGRGLPLPPFGSSPPADFVGPDDGAYEWNHSDKDLHYLQPKNADMLEELYDLDANWDNPGRLNLSYLASLILIKVRALLGLQAIQRAKRALAGTLSPELMAMIYAQLAGSVIVKYPSKMVATTEETSIDIAMVMLQVRDLYVAIEAKNPEFWESMLNSPTCVATKRYCYHAEALKLDACNAIQRNHIAWYATPGAIDSIKRLRRVSQCAPRR</sequence>
<dbReference type="GO" id="GO:0008270">
    <property type="term" value="F:zinc ion binding"/>
    <property type="evidence" value="ECO:0007669"/>
    <property type="project" value="UniProtKB-KW"/>
</dbReference>
<dbReference type="AlphaFoldDB" id="A0AAE8N188"/>
<dbReference type="EMBL" id="ONZQ02000009">
    <property type="protein sequence ID" value="SPO04162.1"/>
    <property type="molecule type" value="Genomic_DNA"/>
</dbReference>
<evidence type="ECO:0000256" key="4">
    <source>
        <dbReference type="PROSITE-ProRule" id="PRU00134"/>
    </source>
</evidence>
<evidence type="ECO:0000259" key="5">
    <source>
        <dbReference type="PROSITE" id="PS50865"/>
    </source>
</evidence>
<gene>
    <name evidence="6" type="ORF">DNG_06845</name>
</gene>
<dbReference type="PROSITE" id="PS01360">
    <property type="entry name" value="ZF_MYND_1"/>
    <property type="match status" value="1"/>
</dbReference>